<feature type="transmembrane region" description="Helical" evidence="9">
    <location>
        <begin position="234"/>
        <end position="252"/>
    </location>
</feature>
<dbReference type="Gene3D" id="1.20.1640.10">
    <property type="entry name" value="Multidrug efflux transporter AcrB transmembrane domain"/>
    <property type="match status" value="1"/>
</dbReference>
<proteinExistence type="inferred from homology"/>
<evidence type="ECO:0000256" key="6">
    <source>
        <dbReference type="ARBA" id="ARBA00022989"/>
    </source>
</evidence>
<keyword evidence="2 9" id="KW-0813">Transport</keyword>
<gene>
    <name evidence="9 11" type="primary">secF</name>
    <name evidence="11" type="ORF">GMD11_01955</name>
    <name evidence="12" type="ORF">GMD18_01950</name>
</gene>
<comment type="function">
    <text evidence="9">Part of the Sec protein translocase complex. Interacts with the SecYEG preprotein conducting channel. SecDF uses the proton motive force (PMF) to complete protein translocation after the ATP-dependent function of SecA.</text>
</comment>
<dbReference type="SUPFAM" id="SSF82866">
    <property type="entry name" value="Multidrug efflux transporter AcrB transmembrane domain"/>
    <property type="match status" value="1"/>
</dbReference>
<evidence type="ECO:0000313" key="11">
    <source>
        <dbReference type="EMBL" id="MTT75033.1"/>
    </source>
</evidence>
<evidence type="ECO:0000259" key="10">
    <source>
        <dbReference type="Pfam" id="PF02355"/>
    </source>
</evidence>
<keyword evidence="6 9" id="KW-1133">Transmembrane helix</keyword>
<accession>A0A7X3BUR0</accession>
<dbReference type="InterPro" id="IPR055344">
    <property type="entry name" value="SecD_SecF_C_bact"/>
</dbReference>
<feature type="transmembrane region" description="Helical" evidence="9">
    <location>
        <begin position="258"/>
        <end position="284"/>
    </location>
</feature>
<evidence type="ECO:0000256" key="3">
    <source>
        <dbReference type="ARBA" id="ARBA00022475"/>
    </source>
</evidence>
<keyword evidence="7 9" id="KW-0811">Translocation</keyword>
<dbReference type="InterPro" id="IPR048634">
    <property type="entry name" value="SecD_SecF_C"/>
</dbReference>
<keyword evidence="4 9" id="KW-0812">Transmembrane</keyword>
<evidence type="ECO:0000256" key="8">
    <source>
        <dbReference type="ARBA" id="ARBA00023136"/>
    </source>
</evidence>
<dbReference type="PANTHER" id="PTHR30081">
    <property type="entry name" value="PROTEIN-EXPORT MEMBRANE PROTEIN SEC"/>
    <property type="match status" value="1"/>
</dbReference>
<sequence length="291" mass="32328">MFSIVKNYKIFFSITIIFLLIGFGSIVTRGFNLGIDFTGGSIVDLTFENPVSVAQVRDVLKEHDMGNSIIQLENSDGKTEANSVLIRTGVVEDTELRATMSDLQSTLGNYQIQRVEQVGATIGSELVQQAAMAIVLSWVLMIAYITFRFEFKFAIAAIIALIIDILVVLSYFSLFQMEMDSSFVAALLTVVGYSVNGTIVIFDRIRENLKIHRRSESLGEMIDNSIWQCMTRTIYTVATSLFAIVSIFLFGGETIHNFSFAMLVGFASGAYTSIFLAGPMWMFLKNKKIGV</sequence>
<name>A0A7X3BUR0_9FIRM</name>
<dbReference type="PANTHER" id="PTHR30081:SF8">
    <property type="entry name" value="PROTEIN TRANSLOCASE SUBUNIT SECF"/>
    <property type="match status" value="1"/>
</dbReference>
<dbReference type="Pfam" id="PF07549">
    <property type="entry name" value="Sec_GG"/>
    <property type="match status" value="1"/>
</dbReference>
<dbReference type="InterPro" id="IPR005665">
    <property type="entry name" value="SecF_bac"/>
</dbReference>
<dbReference type="Pfam" id="PF02355">
    <property type="entry name" value="SecD_SecF_C"/>
    <property type="match status" value="1"/>
</dbReference>
<comment type="similarity">
    <text evidence="9">Belongs to the SecD/SecF family. SecF subfamily.</text>
</comment>
<dbReference type="InterPro" id="IPR022813">
    <property type="entry name" value="SecD/SecF_arch_bac"/>
</dbReference>
<reference evidence="13 14" key="1">
    <citation type="journal article" date="2019" name="Nat. Med.">
        <title>A library of human gut bacterial isolates paired with longitudinal multiomics data enables mechanistic microbiome research.</title>
        <authorList>
            <person name="Poyet M."/>
            <person name="Groussin M."/>
            <person name="Gibbons S.M."/>
            <person name="Avila-Pacheco J."/>
            <person name="Jiang X."/>
            <person name="Kearney S.M."/>
            <person name="Perrotta A.R."/>
            <person name="Berdy B."/>
            <person name="Zhao S."/>
            <person name="Lieberman T.D."/>
            <person name="Swanson P.K."/>
            <person name="Smith M."/>
            <person name="Roesemann S."/>
            <person name="Alexander J.E."/>
            <person name="Rich S.A."/>
            <person name="Livny J."/>
            <person name="Vlamakis H."/>
            <person name="Clish C."/>
            <person name="Bullock K."/>
            <person name="Deik A."/>
            <person name="Scott J."/>
            <person name="Pierce K.A."/>
            <person name="Xavier R.J."/>
            <person name="Alm E.J."/>
        </authorList>
    </citation>
    <scope>NUCLEOTIDE SEQUENCE [LARGE SCALE GENOMIC DNA]</scope>
    <source>
        <strain evidence="11 14">BIOML-A13</strain>
        <strain evidence="12 13">BIOML-A3</strain>
    </source>
</reference>
<dbReference type="EMBL" id="WNBM01000001">
    <property type="protein sequence ID" value="MTT75033.1"/>
    <property type="molecule type" value="Genomic_DNA"/>
</dbReference>
<dbReference type="GO" id="GO:0015450">
    <property type="term" value="F:protein-transporting ATPase activity"/>
    <property type="evidence" value="ECO:0007669"/>
    <property type="project" value="InterPro"/>
</dbReference>
<keyword evidence="5 9" id="KW-0653">Protein transport</keyword>
<dbReference type="AlphaFoldDB" id="A0A7X3BUR0"/>
<comment type="subcellular location">
    <subcellularLocation>
        <location evidence="1 9">Cell membrane</location>
        <topology evidence="1 9">Multi-pass membrane protein</topology>
    </subcellularLocation>
</comment>
<evidence type="ECO:0000256" key="5">
    <source>
        <dbReference type="ARBA" id="ARBA00022927"/>
    </source>
</evidence>
<dbReference type="InterPro" id="IPR022646">
    <property type="entry name" value="SecD/SecF_CS"/>
</dbReference>
<feature type="transmembrane region" description="Helical" evidence="9">
    <location>
        <begin position="7"/>
        <end position="27"/>
    </location>
</feature>
<feature type="transmembrane region" description="Helical" evidence="9">
    <location>
        <begin position="154"/>
        <end position="175"/>
    </location>
</feature>
<dbReference type="Proteomes" id="UP000443070">
    <property type="component" value="Unassembled WGS sequence"/>
</dbReference>
<evidence type="ECO:0000256" key="4">
    <source>
        <dbReference type="ARBA" id="ARBA00022692"/>
    </source>
</evidence>
<evidence type="ECO:0000256" key="9">
    <source>
        <dbReference type="HAMAP-Rule" id="MF_01464"/>
    </source>
</evidence>
<keyword evidence="8 9" id="KW-0472">Membrane</keyword>
<evidence type="ECO:0000313" key="14">
    <source>
        <dbReference type="Proteomes" id="UP000484547"/>
    </source>
</evidence>
<protein>
    <recommendedName>
        <fullName evidence="9">Protein-export membrane protein SecF</fullName>
    </recommendedName>
</protein>
<evidence type="ECO:0000256" key="7">
    <source>
        <dbReference type="ARBA" id="ARBA00023010"/>
    </source>
</evidence>
<evidence type="ECO:0000313" key="12">
    <source>
        <dbReference type="EMBL" id="MTU03164.1"/>
    </source>
</evidence>
<dbReference type="PRINTS" id="PR01755">
    <property type="entry name" value="SECFTRNLCASE"/>
</dbReference>
<dbReference type="InterPro" id="IPR022645">
    <property type="entry name" value="SecD/SecF_bac"/>
</dbReference>
<dbReference type="RefSeq" id="WP_155163527.1">
    <property type="nucleotide sequence ID" value="NZ_WNBG01000001.1"/>
</dbReference>
<comment type="subunit">
    <text evidence="9">Forms a complex with SecD. Part of the essential Sec protein translocation apparatus which comprises SecA, SecYEG and auxiliary proteins SecDF. Other proteins may also be involved.</text>
</comment>
<comment type="caution">
    <text evidence="11">The sequence shown here is derived from an EMBL/GenBank/DDBJ whole genome shotgun (WGS) entry which is preliminary data.</text>
</comment>
<keyword evidence="3 9" id="KW-1003">Cell membrane</keyword>
<dbReference type="NCBIfam" id="TIGR00966">
    <property type="entry name" value="transloc_SecF"/>
    <property type="match status" value="1"/>
</dbReference>
<keyword evidence="13" id="KW-1185">Reference proteome</keyword>
<dbReference type="OrthoDB" id="9805019at2"/>
<dbReference type="GO" id="GO:0006605">
    <property type="term" value="P:protein targeting"/>
    <property type="evidence" value="ECO:0007669"/>
    <property type="project" value="UniProtKB-UniRule"/>
</dbReference>
<feature type="domain" description="Protein export membrane protein SecD/SecF C-terminal" evidence="10">
    <location>
        <begin position="103"/>
        <end position="286"/>
    </location>
</feature>
<evidence type="ECO:0000256" key="2">
    <source>
        <dbReference type="ARBA" id="ARBA00022448"/>
    </source>
</evidence>
<dbReference type="NCBIfam" id="TIGR00916">
    <property type="entry name" value="2A0604s01"/>
    <property type="match status" value="1"/>
</dbReference>
<feature type="transmembrane region" description="Helical" evidence="9">
    <location>
        <begin position="126"/>
        <end position="147"/>
    </location>
</feature>
<organism evidence="11 14">
    <name type="scientific">Phascolarctobacterium faecium</name>
    <dbReference type="NCBI Taxonomy" id="33025"/>
    <lineage>
        <taxon>Bacteria</taxon>
        <taxon>Bacillati</taxon>
        <taxon>Bacillota</taxon>
        <taxon>Negativicutes</taxon>
        <taxon>Acidaminococcales</taxon>
        <taxon>Acidaminococcaceae</taxon>
        <taxon>Phascolarctobacterium</taxon>
    </lineage>
</organism>
<dbReference type="GO" id="GO:0005886">
    <property type="term" value="C:plasma membrane"/>
    <property type="evidence" value="ECO:0007669"/>
    <property type="project" value="UniProtKB-SubCell"/>
</dbReference>
<evidence type="ECO:0000256" key="1">
    <source>
        <dbReference type="ARBA" id="ARBA00004651"/>
    </source>
</evidence>
<dbReference type="GO" id="GO:0065002">
    <property type="term" value="P:intracellular protein transmembrane transport"/>
    <property type="evidence" value="ECO:0007669"/>
    <property type="project" value="UniProtKB-UniRule"/>
</dbReference>
<dbReference type="GO" id="GO:0043952">
    <property type="term" value="P:protein transport by the Sec complex"/>
    <property type="evidence" value="ECO:0007669"/>
    <property type="project" value="UniProtKB-UniRule"/>
</dbReference>
<feature type="transmembrane region" description="Helical" evidence="9">
    <location>
        <begin position="181"/>
        <end position="202"/>
    </location>
</feature>
<evidence type="ECO:0000313" key="13">
    <source>
        <dbReference type="Proteomes" id="UP000443070"/>
    </source>
</evidence>
<dbReference type="HAMAP" id="MF_01464_B">
    <property type="entry name" value="SecF_B"/>
    <property type="match status" value="1"/>
</dbReference>
<dbReference type="EMBL" id="WNBW01000001">
    <property type="protein sequence ID" value="MTU03164.1"/>
    <property type="molecule type" value="Genomic_DNA"/>
</dbReference>
<dbReference type="Proteomes" id="UP000484547">
    <property type="component" value="Unassembled WGS sequence"/>
</dbReference>